<proteinExistence type="predicted"/>
<evidence type="ECO:0008006" key="6">
    <source>
        <dbReference type="Google" id="ProtNLM"/>
    </source>
</evidence>
<evidence type="ECO:0000259" key="3">
    <source>
        <dbReference type="PROSITE" id="PS50994"/>
    </source>
</evidence>
<dbReference type="PROSITE" id="PS50878">
    <property type="entry name" value="RT_POL"/>
    <property type="match status" value="1"/>
</dbReference>
<dbReference type="SUPFAM" id="SSF56672">
    <property type="entry name" value="DNA/RNA polymerases"/>
    <property type="match status" value="1"/>
</dbReference>
<dbReference type="PANTHER" id="PTHR37984:SF5">
    <property type="entry name" value="PROTEIN NYNRIN-LIKE"/>
    <property type="match status" value="1"/>
</dbReference>
<dbReference type="Pfam" id="PF17919">
    <property type="entry name" value="RT_RNaseH_2"/>
    <property type="match status" value="1"/>
</dbReference>
<dbReference type="GO" id="GO:0003824">
    <property type="term" value="F:catalytic activity"/>
    <property type="evidence" value="ECO:0007669"/>
    <property type="project" value="UniProtKB-KW"/>
</dbReference>
<dbReference type="InterPro" id="IPR041577">
    <property type="entry name" value="RT_RNaseH_2"/>
</dbReference>
<dbReference type="Pfam" id="PF00078">
    <property type="entry name" value="RVT_1"/>
    <property type="match status" value="1"/>
</dbReference>
<comment type="caution">
    <text evidence="4">The sequence shown here is derived from an EMBL/GenBank/DDBJ whole genome shotgun (WGS) entry which is preliminary data.</text>
</comment>
<evidence type="ECO:0000313" key="4">
    <source>
        <dbReference type="EMBL" id="PIK60262.1"/>
    </source>
</evidence>
<name>A0A2G8LJ70_STIJA</name>
<dbReference type="AlphaFoldDB" id="A0A2G8LJ70"/>
<dbReference type="InterPro" id="IPR036397">
    <property type="entry name" value="RNaseH_sf"/>
</dbReference>
<dbReference type="OrthoDB" id="420169at2759"/>
<organism evidence="4 5">
    <name type="scientific">Stichopus japonicus</name>
    <name type="common">Sea cucumber</name>
    <dbReference type="NCBI Taxonomy" id="307972"/>
    <lineage>
        <taxon>Eukaryota</taxon>
        <taxon>Metazoa</taxon>
        <taxon>Echinodermata</taxon>
        <taxon>Eleutherozoa</taxon>
        <taxon>Echinozoa</taxon>
        <taxon>Holothuroidea</taxon>
        <taxon>Aspidochirotacea</taxon>
        <taxon>Aspidochirotida</taxon>
        <taxon>Stichopodidae</taxon>
        <taxon>Apostichopus</taxon>
    </lineage>
</organism>
<dbReference type="EMBL" id="MRZV01000062">
    <property type="protein sequence ID" value="PIK60262.1"/>
    <property type="molecule type" value="Genomic_DNA"/>
</dbReference>
<dbReference type="Proteomes" id="UP000230750">
    <property type="component" value="Unassembled WGS sequence"/>
</dbReference>
<feature type="domain" description="Reverse transcriptase" evidence="2">
    <location>
        <begin position="185"/>
        <end position="362"/>
    </location>
</feature>
<dbReference type="PANTHER" id="PTHR37984">
    <property type="entry name" value="PROTEIN CBG26694"/>
    <property type="match status" value="1"/>
</dbReference>
<keyword evidence="1" id="KW-0511">Multifunctional enzyme</keyword>
<dbReference type="InterPro" id="IPR001584">
    <property type="entry name" value="Integrase_cat-core"/>
</dbReference>
<dbReference type="GO" id="GO:0015074">
    <property type="term" value="P:DNA integration"/>
    <property type="evidence" value="ECO:0007669"/>
    <property type="project" value="InterPro"/>
</dbReference>
<dbReference type="FunFam" id="3.30.70.270:FF:000115">
    <property type="entry name" value="Polyprotein of retroviral origin, putative"/>
    <property type="match status" value="1"/>
</dbReference>
<accession>A0A2G8LJ70</accession>
<dbReference type="CDD" id="cd01647">
    <property type="entry name" value="RT_LTR"/>
    <property type="match status" value="1"/>
</dbReference>
<reference evidence="4 5" key="1">
    <citation type="journal article" date="2017" name="PLoS Biol.">
        <title>The sea cucumber genome provides insights into morphological evolution and visceral regeneration.</title>
        <authorList>
            <person name="Zhang X."/>
            <person name="Sun L."/>
            <person name="Yuan J."/>
            <person name="Sun Y."/>
            <person name="Gao Y."/>
            <person name="Zhang L."/>
            <person name="Li S."/>
            <person name="Dai H."/>
            <person name="Hamel J.F."/>
            <person name="Liu C."/>
            <person name="Yu Y."/>
            <person name="Liu S."/>
            <person name="Lin W."/>
            <person name="Guo K."/>
            <person name="Jin S."/>
            <person name="Xu P."/>
            <person name="Storey K.B."/>
            <person name="Huan P."/>
            <person name="Zhang T."/>
            <person name="Zhou Y."/>
            <person name="Zhang J."/>
            <person name="Lin C."/>
            <person name="Li X."/>
            <person name="Xing L."/>
            <person name="Huo D."/>
            <person name="Sun M."/>
            <person name="Wang L."/>
            <person name="Mercier A."/>
            <person name="Li F."/>
            <person name="Yang H."/>
            <person name="Xiang J."/>
        </authorList>
    </citation>
    <scope>NUCLEOTIDE SEQUENCE [LARGE SCALE GENOMIC DNA]</scope>
    <source>
        <strain evidence="4">Shaxun</strain>
        <tissue evidence="4">Muscle</tissue>
    </source>
</reference>
<dbReference type="InterPro" id="IPR050951">
    <property type="entry name" value="Retrovirus_Pol_polyprotein"/>
</dbReference>
<dbReference type="Gene3D" id="3.30.70.270">
    <property type="match status" value="2"/>
</dbReference>
<dbReference type="Pfam" id="PF00665">
    <property type="entry name" value="rve"/>
    <property type="match status" value="1"/>
</dbReference>
<dbReference type="SUPFAM" id="SSF53098">
    <property type="entry name" value="Ribonuclease H-like"/>
    <property type="match status" value="1"/>
</dbReference>
<dbReference type="InterPro" id="IPR000477">
    <property type="entry name" value="RT_dom"/>
</dbReference>
<evidence type="ECO:0000313" key="5">
    <source>
        <dbReference type="Proteomes" id="UP000230750"/>
    </source>
</evidence>
<dbReference type="InterPro" id="IPR043128">
    <property type="entry name" value="Rev_trsase/Diguanyl_cyclase"/>
</dbReference>
<dbReference type="Gene3D" id="3.30.420.10">
    <property type="entry name" value="Ribonuclease H-like superfamily/Ribonuclease H"/>
    <property type="match status" value="1"/>
</dbReference>
<dbReference type="InterPro" id="IPR012337">
    <property type="entry name" value="RNaseH-like_sf"/>
</dbReference>
<dbReference type="InterPro" id="IPR043502">
    <property type="entry name" value="DNA/RNA_pol_sf"/>
</dbReference>
<dbReference type="PROSITE" id="PS50994">
    <property type="entry name" value="INTEGRASE"/>
    <property type="match status" value="1"/>
</dbReference>
<protein>
    <recommendedName>
        <fullName evidence="6">Reverse transcriptase domain-containing protein</fullName>
    </recommendedName>
</protein>
<dbReference type="Gene3D" id="3.10.10.10">
    <property type="entry name" value="HIV Type 1 Reverse Transcriptase, subunit A, domain 1"/>
    <property type="match status" value="1"/>
</dbReference>
<evidence type="ECO:0000256" key="1">
    <source>
        <dbReference type="ARBA" id="ARBA00023268"/>
    </source>
</evidence>
<feature type="domain" description="Integrase catalytic" evidence="3">
    <location>
        <begin position="1"/>
        <end position="129"/>
    </location>
</feature>
<gene>
    <name evidence="4" type="ORF">BSL78_02824</name>
</gene>
<sequence length="473" mass="53929">MCASTRFPEAIPLRNIKAKTIVKALTKFFTLVGLPKSIQSDQGSNFTSGLFQEVMYELGIEQYTSSAYHPESQGALERFHQTLKNMIKTYCFDFEKDWDDGVHLLLFSAREAVQETLGFSPFENVQCELKQLIHEREDIFPDVPSRTNAADHDVDVGDHEPIKQHPYRVNPLKRAHLNKEIEYMLKNNIIEPSKSEWSSPCILVPKPDGSFRFVTDFRKVNQCSKTDSYPIPRIDDCIDKIGNAKFVSKFDLLKGYWQVPLTDRAKEISAFCTPDALYQYRVMPFGMKNAPATFQRMVNCIVADIEGCEAYVDDLIVYSQTWEQHIGQLRHLFKKLSQAKLTVNLVKSEFCQANVVYLGHVVGQGKVKPIKAKVEAIEKFPTPKTRKELQRFLGMAGYYRKFCQNFSDVASPLTNLLAKNVKYVWSEETENGFNKIKAILISEPVLIAPDFQKQFKLAIDASDIGCGGVLCNW</sequence>
<dbReference type="GO" id="GO:0003676">
    <property type="term" value="F:nucleic acid binding"/>
    <property type="evidence" value="ECO:0007669"/>
    <property type="project" value="InterPro"/>
</dbReference>
<evidence type="ECO:0000259" key="2">
    <source>
        <dbReference type="PROSITE" id="PS50878"/>
    </source>
</evidence>
<keyword evidence="5" id="KW-1185">Reference proteome</keyword>